<dbReference type="AlphaFoldDB" id="A0A9X9HSH0"/>
<organism evidence="7 8">
    <name type="scientific">Neisseria subflava</name>
    <dbReference type="NCBI Taxonomy" id="28449"/>
    <lineage>
        <taxon>Bacteria</taxon>
        <taxon>Pseudomonadati</taxon>
        <taxon>Pseudomonadota</taxon>
        <taxon>Betaproteobacteria</taxon>
        <taxon>Neisseriales</taxon>
        <taxon>Neisseriaceae</taxon>
        <taxon>Neisseria</taxon>
    </lineage>
</organism>
<evidence type="ECO:0000313" key="7">
    <source>
        <dbReference type="EMBL" id="UTG68919.1"/>
    </source>
</evidence>
<dbReference type="PANTHER" id="PTHR18896:SF76">
    <property type="entry name" value="PHOSPHOLIPASE"/>
    <property type="match status" value="1"/>
</dbReference>
<dbReference type="EMBL" id="CP073115">
    <property type="protein sequence ID" value="UTG68919.1"/>
    <property type="molecule type" value="Genomic_DNA"/>
</dbReference>
<evidence type="ECO:0000259" key="6">
    <source>
        <dbReference type="PROSITE" id="PS50035"/>
    </source>
</evidence>
<dbReference type="RefSeq" id="WP_254323739.1">
    <property type="nucleotide sequence ID" value="NZ_CP073115.1"/>
</dbReference>
<dbReference type="PANTHER" id="PTHR18896">
    <property type="entry name" value="PHOSPHOLIPASE D"/>
    <property type="match status" value="1"/>
</dbReference>
<protein>
    <recommendedName>
        <fullName evidence="6">PLD phosphodiesterase domain-containing protein</fullName>
    </recommendedName>
</protein>
<proteinExistence type="predicted"/>
<keyword evidence="2" id="KW-0677">Repeat</keyword>
<accession>A0A9X9HSH0</accession>
<evidence type="ECO:0000256" key="5">
    <source>
        <dbReference type="SAM" id="MobiDB-lite"/>
    </source>
</evidence>
<gene>
    <name evidence="7" type="ORF">KCG54_06655</name>
</gene>
<reference evidence="7" key="1">
    <citation type="submission" date="2021-04" db="EMBL/GenBank/DDBJ databases">
        <title>Characterizing Neisseria spp. as novel respiratory pathobionts in bronchiectasis.</title>
        <authorList>
            <person name="Li L."/>
            <person name="Mac Aogain M."/>
            <person name="Xu T."/>
            <person name="Jaggi T.K."/>
            <person name="Chan L.Y."/>
            <person name="Keir H.R."/>
            <person name="Dicker A.J."/>
            <person name="Qu J."/>
            <person name="Liu Y."/>
            <person name="Chen H.S."/>
            <person name="Koh M.S."/>
            <person name="Ong T.H."/>
            <person name="Lim A.Y.H."/>
            <person name="Abisheganaden J."/>
            <person name="Low T.B."/>
            <person name="Oliver B.G."/>
            <person name="Tan N.S."/>
            <person name="Fang M."/>
            <person name="Chalmers J.D."/>
            <person name="Chotirmall S.H."/>
        </authorList>
    </citation>
    <scope>NUCLEOTIDE SEQUENCE</scope>
    <source>
        <strain evidence="7">TT0077</strain>
    </source>
</reference>
<evidence type="ECO:0000256" key="2">
    <source>
        <dbReference type="ARBA" id="ARBA00022737"/>
    </source>
</evidence>
<dbReference type="InterPro" id="IPR025202">
    <property type="entry name" value="PLD-like_dom"/>
</dbReference>
<feature type="compositionally biased region" description="Basic and acidic residues" evidence="5">
    <location>
        <begin position="716"/>
        <end position="738"/>
    </location>
</feature>
<dbReference type="Pfam" id="PF13091">
    <property type="entry name" value="PLDc_2"/>
    <property type="match status" value="1"/>
</dbReference>
<evidence type="ECO:0000256" key="1">
    <source>
        <dbReference type="ARBA" id="ARBA00000798"/>
    </source>
</evidence>
<evidence type="ECO:0000256" key="3">
    <source>
        <dbReference type="ARBA" id="ARBA00022801"/>
    </source>
</evidence>
<dbReference type="GO" id="GO:0004630">
    <property type="term" value="F:phospholipase D activity"/>
    <property type="evidence" value="ECO:0007669"/>
    <property type="project" value="UniProtKB-EC"/>
</dbReference>
<evidence type="ECO:0000256" key="4">
    <source>
        <dbReference type="ARBA" id="ARBA00023098"/>
    </source>
</evidence>
<dbReference type="GO" id="GO:0009395">
    <property type="term" value="P:phospholipid catabolic process"/>
    <property type="evidence" value="ECO:0007669"/>
    <property type="project" value="TreeGrafter"/>
</dbReference>
<feature type="domain" description="PLD phosphodiesterase" evidence="6">
    <location>
        <begin position="811"/>
        <end position="838"/>
    </location>
</feature>
<dbReference type="SMART" id="SM00155">
    <property type="entry name" value="PLDc"/>
    <property type="match status" value="2"/>
</dbReference>
<dbReference type="SUPFAM" id="SSF56024">
    <property type="entry name" value="Phospholipase D/nuclease"/>
    <property type="match status" value="3"/>
</dbReference>
<feature type="region of interest" description="Disordered" evidence="5">
    <location>
        <begin position="707"/>
        <end position="747"/>
    </location>
</feature>
<comment type="catalytic activity">
    <reaction evidence="1">
        <text>a 1,2-diacyl-sn-glycero-3-phosphocholine + H2O = a 1,2-diacyl-sn-glycero-3-phosphate + choline + H(+)</text>
        <dbReference type="Rhea" id="RHEA:14445"/>
        <dbReference type="ChEBI" id="CHEBI:15354"/>
        <dbReference type="ChEBI" id="CHEBI:15377"/>
        <dbReference type="ChEBI" id="CHEBI:15378"/>
        <dbReference type="ChEBI" id="CHEBI:57643"/>
        <dbReference type="ChEBI" id="CHEBI:58608"/>
        <dbReference type="EC" id="3.1.4.4"/>
    </reaction>
</comment>
<evidence type="ECO:0000313" key="8">
    <source>
        <dbReference type="Proteomes" id="UP001057296"/>
    </source>
</evidence>
<dbReference type="InterPro" id="IPR001736">
    <property type="entry name" value="PLipase_D/transphosphatidylase"/>
</dbReference>
<dbReference type="PROSITE" id="PS50035">
    <property type="entry name" value="PLD"/>
    <property type="match status" value="1"/>
</dbReference>
<name>A0A9X9HSH0_NEISU</name>
<keyword evidence="4" id="KW-0443">Lipid metabolism</keyword>
<dbReference type="InterPro" id="IPR015679">
    <property type="entry name" value="PLipase_D_fam"/>
</dbReference>
<keyword evidence="3" id="KW-0378">Hydrolase</keyword>
<sequence length="912" mass="104334">MMTKQSGKAPQTHSAATIAKPNTTIASNVFDTKAPLPSGSTLEVLVNGEKAFGKVYEAINNAQNSVEIVCWGFQPSMYFVRGKQQKNIGELLLQKAEEGKKIKIMCWQTPWGTEKLLEDNTPGRHTLTTPHQILIYSHWMAFLRSDVRTIEDFERFVKANEGRFAGANIKQGYTGIQAHYDWAWFDLVEGGISLNEKSYKSSFEKFKKIKQNISLRAINYIDGNIGSWAKKVGNWKYDLTPDFLRNLGLEMDRWTSEAIEKASYSISHRIFDTTPSNVKGKILGSLLDPGIDMLYEIYKKNGGTENLATALKNAAGEISRTDTALNIHEKIQKNLAQVLDFLYPYKHIWENIKQDGGILFDDVAEFIDSYIFCVHYAFLKQHAEFRYAFGKLTQVDAGEVTVYTIPEKNEQNTAVSEATAVEDTEDSTSENVIKPKKQFLKFHVREMPFEAVKNTVFDDKGLGGMADKALRVGPTHHQKTVLIDYEHPERTVGFVMGHNMLEAYWDTERHSKRATAPDLGAYYPVPREDVSSMVTGGVLYDLNENFVRSWEKIPMNNMSKKEAEEFVQQRRKIERSVFKPDKTKGTVLNAQILCTQPEFGLEEIKGFYYRLSKLSTSYLYIENQYFRWPPLAERLAKWGQKMAEQGREDRLCVFVVTNTSKEGLGSGRINTDRMLDILGRRDVMPGVGKQREIGRIKKKLDETGGSSLWKTITGRTEGEKRQDATRDGLRQEKNRLAKLDPQNEEDRKKLRQIFKRDIPNVSVHICRLMSTEVSNRDRLDKVKDDPGASADERKANYEERWRIGKEKKRPEEIYIHSKVAIANDVFMTIGSANINTRSMQVDSELNVVTECEGVARKLRRELWRNHTGENAAVLNPEKIENLDQLKDLYKNWGDLMEDNRKLMEAEKPLPCP</sequence>
<dbReference type="Proteomes" id="UP001057296">
    <property type="component" value="Chromosome"/>
</dbReference>
<dbReference type="Gene3D" id="3.30.870.10">
    <property type="entry name" value="Endonuclease Chain A"/>
    <property type="match status" value="3"/>
</dbReference>